<evidence type="ECO:0000313" key="3">
    <source>
        <dbReference type="Proteomes" id="UP001286313"/>
    </source>
</evidence>
<keyword evidence="3" id="KW-1185">Reference proteome</keyword>
<dbReference type="EMBL" id="JAWQEG010008801">
    <property type="protein sequence ID" value="KAK3849618.1"/>
    <property type="molecule type" value="Genomic_DNA"/>
</dbReference>
<protein>
    <submittedName>
        <fullName evidence="2">Uncharacterized protein</fullName>
    </submittedName>
</protein>
<comment type="caution">
    <text evidence="2">The sequence shown here is derived from an EMBL/GenBank/DDBJ whole genome shotgun (WGS) entry which is preliminary data.</text>
</comment>
<reference evidence="2" key="1">
    <citation type="submission" date="2023-10" db="EMBL/GenBank/DDBJ databases">
        <title>Genome assemblies of two species of porcelain crab, Petrolisthes cinctipes and Petrolisthes manimaculis (Anomura: Porcellanidae).</title>
        <authorList>
            <person name="Angst P."/>
        </authorList>
    </citation>
    <scope>NUCLEOTIDE SEQUENCE</scope>
    <source>
        <strain evidence="2">PB745_01</strain>
        <tissue evidence="2">Gill</tissue>
    </source>
</reference>
<evidence type="ECO:0000256" key="1">
    <source>
        <dbReference type="SAM" id="MobiDB-lite"/>
    </source>
</evidence>
<feature type="region of interest" description="Disordered" evidence="1">
    <location>
        <begin position="41"/>
        <end position="61"/>
    </location>
</feature>
<dbReference type="Proteomes" id="UP001286313">
    <property type="component" value="Unassembled WGS sequence"/>
</dbReference>
<name>A0AAE1BFK2_PETCI</name>
<accession>A0AAE1BFK2</accession>
<dbReference type="AlphaFoldDB" id="A0AAE1BFK2"/>
<evidence type="ECO:0000313" key="2">
    <source>
        <dbReference type="EMBL" id="KAK3849618.1"/>
    </source>
</evidence>
<organism evidence="2 3">
    <name type="scientific">Petrolisthes cinctipes</name>
    <name type="common">Flat porcelain crab</name>
    <dbReference type="NCBI Taxonomy" id="88211"/>
    <lineage>
        <taxon>Eukaryota</taxon>
        <taxon>Metazoa</taxon>
        <taxon>Ecdysozoa</taxon>
        <taxon>Arthropoda</taxon>
        <taxon>Crustacea</taxon>
        <taxon>Multicrustacea</taxon>
        <taxon>Malacostraca</taxon>
        <taxon>Eumalacostraca</taxon>
        <taxon>Eucarida</taxon>
        <taxon>Decapoda</taxon>
        <taxon>Pleocyemata</taxon>
        <taxon>Anomura</taxon>
        <taxon>Galatheoidea</taxon>
        <taxon>Porcellanidae</taxon>
        <taxon>Petrolisthes</taxon>
    </lineage>
</organism>
<proteinExistence type="predicted"/>
<sequence length="101" mass="12026">MMEETAGAGVGVREGRSEMLGEVKVKEGRERRRRFEMLEREQVKERDVKEGSRSEMSEGEKVEEGEVRYWIERRWRKELRVQTDDEGNSCQSSEEMKRQDI</sequence>
<feature type="region of interest" description="Disordered" evidence="1">
    <location>
        <begin position="81"/>
        <end position="101"/>
    </location>
</feature>
<gene>
    <name evidence="2" type="ORF">Pcinc_043635</name>
</gene>